<evidence type="ECO:0000256" key="2">
    <source>
        <dbReference type="ARBA" id="ARBA00023125"/>
    </source>
</evidence>
<keyword evidence="6" id="KW-1185">Reference proteome</keyword>
<dbReference type="SMART" id="SM00354">
    <property type="entry name" value="HTH_LACI"/>
    <property type="match status" value="1"/>
</dbReference>
<dbReference type="InterPro" id="IPR010982">
    <property type="entry name" value="Lambda_DNA-bd_dom_sf"/>
</dbReference>
<organism evidence="5 6">
    <name type="scientific">Paucilactobacillus nenjiangensis</name>
    <dbReference type="NCBI Taxonomy" id="1296540"/>
    <lineage>
        <taxon>Bacteria</taxon>
        <taxon>Bacillati</taxon>
        <taxon>Bacillota</taxon>
        <taxon>Bacilli</taxon>
        <taxon>Lactobacillales</taxon>
        <taxon>Lactobacillaceae</taxon>
        <taxon>Paucilactobacillus</taxon>
    </lineage>
</organism>
<keyword evidence="3" id="KW-0804">Transcription</keyword>
<keyword evidence="2 5" id="KW-0238">DNA-binding</keyword>
<reference evidence="5 6" key="1">
    <citation type="submission" date="2019-09" db="EMBL/GenBank/DDBJ databases">
        <title>Complete Genome Sequence of Lactobacillus nenjiangensis SH-Y15, isolated from sauerkraut.</title>
        <authorList>
            <person name="Yang H."/>
        </authorList>
    </citation>
    <scope>NUCLEOTIDE SEQUENCE [LARGE SCALE GENOMIC DNA]</scope>
    <source>
        <strain evidence="5 6">SH-Y15</strain>
    </source>
</reference>
<dbReference type="GO" id="GO:0000976">
    <property type="term" value="F:transcription cis-regulatory region binding"/>
    <property type="evidence" value="ECO:0007669"/>
    <property type="project" value="TreeGrafter"/>
</dbReference>
<sequence length="313" mass="35255">MTNIHDIAKKSGVSASTVSRVLNGKNYVANSTRLAVEAAMKELNYVPNDIARDLSHGRNYNVGVILPHTKHPYFTQILSGIIASSFESDYRVVILPSQYNESVEIDYLEQLRRKAFDALIFISHEISLDKITEYSQYGRIVVCENPNREDVFAVYSKRRTTYLEAFKWLKSQQIEQVAVLLSRDYASSVTSQITLDAYQSIFTKLPNNDLLFETVTTFQDGYEAAQTIIKQQLNVQCIFTNGDDVAAGVVQAYQAHQKTPPLVIGQENQLSGQLLNIPTINHHFDKLGRQALELVTGAGEMQQVVIESDFIIR</sequence>
<dbReference type="CDD" id="cd06286">
    <property type="entry name" value="PBP1_CcpB-like"/>
    <property type="match status" value="1"/>
</dbReference>
<dbReference type="PRINTS" id="PR00036">
    <property type="entry name" value="HTHLACI"/>
</dbReference>
<protein>
    <submittedName>
        <fullName evidence="5">LacI family DNA-binding transcriptional regulator</fullName>
    </submittedName>
</protein>
<dbReference type="OrthoDB" id="9798934at2"/>
<dbReference type="KEGG" id="lnn:F0161_06930"/>
<dbReference type="SUPFAM" id="SSF47413">
    <property type="entry name" value="lambda repressor-like DNA-binding domains"/>
    <property type="match status" value="1"/>
</dbReference>
<feature type="domain" description="HTH lacI-type" evidence="4">
    <location>
        <begin position="2"/>
        <end position="56"/>
    </location>
</feature>
<dbReference type="Pfam" id="PF00356">
    <property type="entry name" value="LacI"/>
    <property type="match status" value="1"/>
</dbReference>
<gene>
    <name evidence="5" type="ORF">F0161_06930</name>
</gene>
<dbReference type="Pfam" id="PF00532">
    <property type="entry name" value="Peripla_BP_1"/>
    <property type="match status" value="1"/>
</dbReference>
<dbReference type="AlphaFoldDB" id="A0A5P1X2H8"/>
<dbReference type="PROSITE" id="PS00356">
    <property type="entry name" value="HTH_LACI_1"/>
    <property type="match status" value="1"/>
</dbReference>
<dbReference type="PROSITE" id="PS50932">
    <property type="entry name" value="HTH_LACI_2"/>
    <property type="match status" value="1"/>
</dbReference>
<dbReference type="SUPFAM" id="SSF53822">
    <property type="entry name" value="Periplasmic binding protein-like I"/>
    <property type="match status" value="1"/>
</dbReference>
<dbReference type="PANTHER" id="PTHR30146:SF105">
    <property type="entry name" value="CATABOLITE CONTROL PROTEIN B"/>
    <property type="match status" value="1"/>
</dbReference>
<dbReference type="RefSeq" id="WP_150204152.1">
    <property type="nucleotide sequence ID" value="NZ_CP043939.1"/>
</dbReference>
<dbReference type="PANTHER" id="PTHR30146">
    <property type="entry name" value="LACI-RELATED TRANSCRIPTIONAL REPRESSOR"/>
    <property type="match status" value="1"/>
</dbReference>
<evidence type="ECO:0000256" key="1">
    <source>
        <dbReference type="ARBA" id="ARBA00023015"/>
    </source>
</evidence>
<dbReference type="InterPro" id="IPR001761">
    <property type="entry name" value="Peripla_BP/Lac1_sug-bd_dom"/>
</dbReference>
<dbReference type="Gene3D" id="1.10.260.40">
    <property type="entry name" value="lambda repressor-like DNA-binding domains"/>
    <property type="match status" value="1"/>
</dbReference>
<accession>A0A5P1X2H8</accession>
<evidence type="ECO:0000313" key="5">
    <source>
        <dbReference type="EMBL" id="QER67615.1"/>
    </source>
</evidence>
<dbReference type="InterPro" id="IPR028082">
    <property type="entry name" value="Peripla_BP_I"/>
</dbReference>
<name>A0A5P1X2H8_9LACO</name>
<dbReference type="GO" id="GO:0003700">
    <property type="term" value="F:DNA-binding transcription factor activity"/>
    <property type="evidence" value="ECO:0007669"/>
    <property type="project" value="TreeGrafter"/>
</dbReference>
<dbReference type="Proteomes" id="UP000325295">
    <property type="component" value="Chromosome"/>
</dbReference>
<dbReference type="Gene3D" id="3.40.50.2300">
    <property type="match status" value="2"/>
</dbReference>
<evidence type="ECO:0000259" key="4">
    <source>
        <dbReference type="PROSITE" id="PS50932"/>
    </source>
</evidence>
<keyword evidence="1" id="KW-0805">Transcription regulation</keyword>
<evidence type="ECO:0000313" key="6">
    <source>
        <dbReference type="Proteomes" id="UP000325295"/>
    </source>
</evidence>
<proteinExistence type="predicted"/>
<dbReference type="EMBL" id="CP043939">
    <property type="protein sequence ID" value="QER67615.1"/>
    <property type="molecule type" value="Genomic_DNA"/>
</dbReference>
<dbReference type="InterPro" id="IPR000843">
    <property type="entry name" value="HTH_LacI"/>
</dbReference>
<dbReference type="CDD" id="cd01392">
    <property type="entry name" value="HTH_LacI"/>
    <property type="match status" value="1"/>
</dbReference>
<evidence type="ECO:0000256" key="3">
    <source>
        <dbReference type="ARBA" id="ARBA00023163"/>
    </source>
</evidence>